<reference evidence="3" key="1">
    <citation type="journal article" date="2015" name="Nat. Plants">
        <title>Genome expansion of Arabis alpina linked with retrotransposition and reduced symmetric DNA methylation.</title>
        <authorList>
            <person name="Willing E.M."/>
            <person name="Rawat V."/>
            <person name="Mandakova T."/>
            <person name="Maumus F."/>
            <person name="James G.V."/>
            <person name="Nordstroem K.J."/>
            <person name="Becker C."/>
            <person name="Warthmann N."/>
            <person name="Chica C."/>
            <person name="Szarzynska B."/>
            <person name="Zytnicki M."/>
            <person name="Albani M.C."/>
            <person name="Kiefer C."/>
            <person name="Bergonzi S."/>
            <person name="Castaings L."/>
            <person name="Mateos J.L."/>
            <person name="Berns M.C."/>
            <person name="Bujdoso N."/>
            <person name="Piofczyk T."/>
            <person name="de Lorenzo L."/>
            <person name="Barrero-Sicilia C."/>
            <person name="Mateos I."/>
            <person name="Piednoel M."/>
            <person name="Hagmann J."/>
            <person name="Chen-Min-Tao R."/>
            <person name="Iglesias-Fernandez R."/>
            <person name="Schuster S.C."/>
            <person name="Alonso-Blanco C."/>
            <person name="Roudier F."/>
            <person name="Carbonero P."/>
            <person name="Paz-Ares J."/>
            <person name="Davis S.J."/>
            <person name="Pecinka A."/>
            <person name="Quesneville H."/>
            <person name="Colot V."/>
            <person name="Lysak M.A."/>
            <person name="Weigel D."/>
            <person name="Coupland G."/>
            <person name="Schneeberger K."/>
        </authorList>
    </citation>
    <scope>NUCLEOTIDE SEQUENCE [LARGE SCALE GENOMIC DNA]</scope>
    <source>
        <strain evidence="3">cv. Pajares</strain>
    </source>
</reference>
<organism evidence="2 3">
    <name type="scientific">Arabis alpina</name>
    <name type="common">Alpine rock-cress</name>
    <dbReference type="NCBI Taxonomy" id="50452"/>
    <lineage>
        <taxon>Eukaryota</taxon>
        <taxon>Viridiplantae</taxon>
        <taxon>Streptophyta</taxon>
        <taxon>Embryophyta</taxon>
        <taxon>Tracheophyta</taxon>
        <taxon>Spermatophyta</taxon>
        <taxon>Magnoliopsida</taxon>
        <taxon>eudicotyledons</taxon>
        <taxon>Gunneridae</taxon>
        <taxon>Pentapetalae</taxon>
        <taxon>rosids</taxon>
        <taxon>malvids</taxon>
        <taxon>Brassicales</taxon>
        <taxon>Brassicaceae</taxon>
        <taxon>Arabideae</taxon>
        <taxon>Arabis</taxon>
    </lineage>
</organism>
<evidence type="ECO:0000313" key="2">
    <source>
        <dbReference type="EMBL" id="KFK43363.1"/>
    </source>
</evidence>
<evidence type="ECO:0008006" key="4">
    <source>
        <dbReference type="Google" id="ProtNLM"/>
    </source>
</evidence>
<feature type="chain" id="PRO_5001823579" description="Knottin scorpion toxin-like domain-containing protein" evidence="1">
    <location>
        <begin position="22"/>
        <end position="80"/>
    </location>
</feature>
<sequence length="80" mass="8559">MKKSFQLSFTVLVIFTVLVLGVKGNVEKKIPCRYGYGGDKHPCVQKDCDSTCSQKFKGSRAVCQALGPGASVCLCCGVQP</sequence>
<dbReference type="Gramene" id="KFK43363">
    <property type="protein sequence ID" value="KFK43363"/>
    <property type="gene ID" value="AALP_AA1G116300"/>
</dbReference>
<evidence type="ECO:0000256" key="1">
    <source>
        <dbReference type="SAM" id="SignalP"/>
    </source>
</evidence>
<keyword evidence="3" id="KW-1185">Reference proteome</keyword>
<name>A0A087HML1_ARAAL</name>
<evidence type="ECO:0000313" key="3">
    <source>
        <dbReference type="Proteomes" id="UP000029120"/>
    </source>
</evidence>
<feature type="signal peptide" evidence="1">
    <location>
        <begin position="1"/>
        <end position="21"/>
    </location>
</feature>
<keyword evidence="1" id="KW-0732">Signal</keyword>
<dbReference type="EMBL" id="CM002869">
    <property type="protein sequence ID" value="KFK43363.1"/>
    <property type="molecule type" value="Genomic_DNA"/>
</dbReference>
<gene>
    <name evidence="2" type="ordered locus">AALP_Aa1g116300</name>
</gene>
<accession>A0A087HML1</accession>
<dbReference type="AlphaFoldDB" id="A0A087HML1"/>
<dbReference type="Proteomes" id="UP000029120">
    <property type="component" value="Chromosome 1"/>
</dbReference>
<proteinExistence type="predicted"/>
<protein>
    <recommendedName>
        <fullName evidence="4">Knottin scorpion toxin-like domain-containing protein</fullName>
    </recommendedName>
</protein>